<comment type="caution">
    <text evidence="1">The sequence shown here is derived from an EMBL/GenBank/DDBJ whole genome shotgun (WGS) entry which is preliminary data.</text>
</comment>
<organism evidence="1 2">
    <name type="scientific">Dentiscutata heterogama</name>
    <dbReference type="NCBI Taxonomy" id="1316150"/>
    <lineage>
        <taxon>Eukaryota</taxon>
        <taxon>Fungi</taxon>
        <taxon>Fungi incertae sedis</taxon>
        <taxon>Mucoromycota</taxon>
        <taxon>Glomeromycotina</taxon>
        <taxon>Glomeromycetes</taxon>
        <taxon>Diversisporales</taxon>
        <taxon>Gigasporaceae</taxon>
        <taxon>Dentiscutata</taxon>
    </lineage>
</organism>
<sequence length="316" mass="35092">MYGRTYQAMYLDISLIGTPNPWYLLSDMPVSVSAANAVFNGNNTVFLINLNMVYAYNISNNKWYQTGSNGIVPQSRTQATAVIDKSRKIWYFGGINGTTRIYFNDINYFDTNTYSWSFGSTYNAPTSRFNMVSIILPNGKILYIGGVDGSTSFIHSLSMNDKNYLRALLNDIQLNDVLFHLNKILVYDTLSGNWSAVNAVGDNIQGRGLFTAVLVPDGNILIYGGNNRKESPIPTMAALNTNTSPYTWTTKTIGQNAPHYITGHVAAINETPMIIAFGATSYNGTFDFTTSYALINNLNYNIYTLNIQTNLNDGDF</sequence>
<dbReference type="EMBL" id="CAJVPU010003480">
    <property type="protein sequence ID" value="CAG8518863.1"/>
    <property type="molecule type" value="Genomic_DNA"/>
</dbReference>
<name>A0ACA9L9V8_9GLOM</name>
<dbReference type="Proteomes" id="UP000789702">
    <property type="component" value="Unassembled WGS sequence"/>
</dbReference>
<evidence type="ECO:0000313" key="1">
    <source>
        <dbReference type="EMBL" id="CAG8518863.1"/>
    </source>
</evidence>
<proteinExistence type="predicted"/>
<gene>
    <name evidence="1" type="ORF">DHETER_LOCUS3816</name>
</gene>
<reference evidence="1" key="1">
    <citation type="submission" date="2021-06" db="EMBL/GenBank/DDBJ databases">
        <authorList>
            <person name="Kallberg Y."/>
            <person name="Tangrot J."/>
            <person name="Rosling A."/>
        </authorList>
    </citation>
    <scope>NUCLEOTIDE SEQUENCE</scope>
    <source>
        <strain evidence="1">IL203A</strain>
    </source>
</reference>
<protein>
    <submittedName>
        <fullName evidence="1">7777_t:CDS:1</fullName>
    </submittedName>
</protein>
<keyword evidence="2" id="KW-1185">Reference proteome</keyword>
<accession>A0ACA9L9V8</accession>
<evidence type="ECO:0000313" key="2">
    <source>
        <dbReference type="Proteomes" id="UP000789702"/>
    </source>
</evidence>